<feature type="region of interest" description="Disordered" evidence="3">
    <location>
        <begin position="1"/>
        <end position="78"/>
    </location>
</feature>
<dbReference type="PROSITE" id="PS00633">
    <property type="entry name" value="BROMODOMAIN_1"/>
    <property type="match status" value="1"/>
</dbReference>
<dbReference type="SMART" id="SM00297">
    <property type="entry name" value="BROMO"/>
    <property type="match status" value="1"/>
</dbReference>
<dbReference type="PANTHER" id="PTHR22880">
    <property type="entry name" value="FALZ-RELATED BROMODOMAIN-CONTAINING PROTEINS"/>
    <property type="match status" value="1"/>
</dbReference>
<feature type="compositionally biased region" description="Polar residues" evidence="3">
    <location>
        <begin position="59"/>
        <end position="71"/>
    </location>
</feature>
<evidence type="ECO:0000256" key="3">
    <source>
        <dbReference type="SAM" id="MobiDB-lite"/>
    </source>
</evidence>
<dbReference type="PROSITE" id="PS50014">
    <property type="entry name" value="BROMODOMAIN_2"/>
    <property type="match status" value="1"/>
</dbReference>
<dbReference type="Pfam" id="PF17035">
    <property type="entry name" value="BET"/>
    <property type="match status" value="1"/>
</dbReference>
<comment type="caution">
    <text evidence="5">The sequence shown here is derived from an EMBL/GenBank/DDBJ whole genome shotgun (WGS) entry which is preliminary data.</text>
</comment>
<dbReference type="PANTHER" id="PTHR22880:SF225">
    <property type="entry name" value="BROMODOMAIN-CONTAINING PROTEIN BET-1-RELATED"/>
    <property type="match status" value="1"/>
</dbReference>
<dbReference type="InterPro" id="IPR001487">
    <property type="entry name" value="Bromodomain"/>
</dbReference>
<evidence type="ECO:0000313" key="5">
    <source>
        <dbReference type="EMBL" id="KAK2959105.1"/>
    </source>
</evidence>
<dbReference type="InterPro" id="IPR027353">
    <property type="entry name" value="NET_dom"/>
</dbReference>
<dbReference type="InterPro" id="IPR038336">
    <property type="entry name" value="NET_sf"/>
</dbReference>
<evidence type="ECO:0000256" key="2">
    <source>
        <dbReference type="PROSITE-ProRule" id="PRU00035"/>
    </source>
</evidence>
<proteinExistence type="predicted"/>
<sequence>MSSNSDDSNDFLSDISPLSHLESDKSSPPSLNTTISNNISNNSNSSTSHDHTSLPLKTRASTSVQSTTLSKPQPVRIRLKVTPKSSPIAVRNSRLVVTPKKGSTLATPPQTPPTRSKKAKIVLTRNVPKQPEEPVIPPPSIKTEEEIRHIRAGERFRFFRQMVGEVLRNKNALPFAQPVDPIALNVPNYHLFITNPMDLGTIRHKLEYSKYGSAVKDVVTDLTLVIDNCYHFNQPKSVVSLAGEAIQRLMVKKMDNSKLFEPEEIATLFEPHPYKYFKEAVKPIIPPLSGEQLEIQKQRAKLELEMVLIPFEGDDVPLSDDEKEHMFDILDKLPHQHIVRVMEFLRQTGPYTYTEAANSDIELDIDDMNVRVLRHLEKFLLDTEESLPLDLT</sequence>
<organism evidence="5 6">
    <name type="scientific">Blattamonas nauphoetae</name>
    <dbReference type="NCBI Taxonomy" id="2049346"/>
    <lineage>
        <taxon>Eukaryota</taxon>
        <taxon>Metamonada</taxon>
        <taxon>Preaxostyla</taxon>
        <taxon>Oxymonadida</taxon>
        <taxon>Blattamonas</taxon>
    </lineage>
</organism>
<feature type="compositionally biased region" description="Low complexity" evidence="3">
    <location>
        <begin position="1"/>
        <end position="16"/>
    </location>
</feature>
<dbReference type="Proteomes" id="UP001281761">
    <property type="component" value="Unassembled WGS sequence"/>
</dbReference>
<dbReference type="EMBL" id="JARBJD010000032">
    <property type="protein sequence ID" value="KAK2959105.1"/>
    <property type="molecule type" value="Genomic_DNA"/>
</dbReference>
<protein>
    <recommendedName>
        <fullName evidence="4">Bromo domain-containing protein</fullName>
    </recommendedName>
</protein>
<feature type="domain" description="Bromo" evidence="4">
    <location>
        <begin position="167"/>
        <end position="240"/>
    </location>
</feature>
<dbReference type="InterPro" id="IPR018359">
    <property type="entry name" value="Bromodomain_CS"/>
</dbReference>
<dbReference type="PRINTS" id="PR00503">
    <property type="entry name" value="BROMODOMAIN"/>
</dbReference>
<gene>
    <name evidence="5" type="ORF">BLNAU_5900</name>
</gene>
<reference evidence="5 6" key="1">
    <citation type="journal article" date="2022" name="bioRxiv">
        <title>Genomics of Preaxostyla Flagellates Illuminates Evolutionary Transitions and the Path Towards Mitochondrial Loss.</title>
        <authorList>
            <person name="Novak L.V.F."/>
            <person name="Treitli S.C."/>
            <person name="Pyrih J."/>
            <person name="Halakuc P."/>
            <person name="Pipaliya S.V."/>
            <person name="Vacek V."/>
            <person name="Brzon O."/>
            <person name="Soukal P."/>
            <person name="Eme L."/>
            <person name="Dacks J.B."/>
            <person name="Karnkowska A."/>
            <person name="Elias M."/>
            <person name="Hampl V."/>
        </authorList>
    </citation>
    <scope>NUCLEOTIDE SEQUENCE [LARGE SCALE GENOMIC DNA]</scope>
    <source>
        <strain evidence="5">NAU3</strain>
        <tissue evidence="5">Gut</tissue>
    </source>
</reference>
<dbReference type="SUPFAM" id="SSF47370">
    <property type="entry name" value="Bromodomain"/>
    <property type="match status" value="1"/>
</dbReference>
<dbReference type="InterPro" id="IPR050935">
    <property type="entry name" value="Bromo_chromatin_reader"/>
</dbReference>
<dbReference type="Pfam" id="PF00439">
    <property type="entry name" value="Bromodomain"/>
    <property type="match status" value="1"/>
</dbReference>
<dbReference type="Gene3D" id="1.20.1270.220">
    <property type="match status" value="1"/>
</dbReference>
<evidence type="ECO:0000313" key="6">
    <source>
        <dbReference type="Proteomes" id="UP001281761"/>
    </source>
</evidence>
<dbReference type="InterPro" id="IPR036427">
    <property type="entry name" value="Bromodomain-like_sf"/>
</dbReference>
<dbReference type="Gene3D" id="1.20.920.10">
    <property type="entry name" value="Bromodomain-like"/>
    <property type="match status" value="1"/>
</dbReference>
<evidence type="ECO:0000259" key="4">
    <source>
        <dbReference type="PROSITE" id="PS50014"/>
    </source>
</evidence>
<accession>A0ABQ9Y5Y1</accession>
<keyword evidence="1 2" id="KW-0103">Bromodomain</keyword>
<name>A0ABQ9Y5Y1_9EUKA</name>
<keyword evidence="6" id="KW-1185">Reference proteome</keyword>
<evidence type="ECO:0000256" key="1">
    <source>
        <dbReference type="ARBA" id="ARBA00023117"/>
    </source>
</evidence>
<feature type="compositionally biased region" description="Low complexity" evidence="3">
    <location>
        <begin position="32"/>
        <end position="47"/>
    </location>
</feature>